<keyword evidence="2" id="KW-1185">Reference proteome</keyword>
<comment type="caution">
    <text evidence="1">The sequence shown here is derived from an EMBL/GenBank/DDBJ whole genome shotgun (WGS) entry which is preliminary data.</text>
</comment>
<reference evidence="1" key="1">
    <citation type="submission" date="2023-04" db="EMBL/GenBank/DDBJ databases">
        <title>Draft Genome sequencing of Naganishia species isolated from polar environments using Oxford Nanopore Technology.</title>
        <authorList>
            <person name="Leo P."/>
            <person name="Venkateswaran K."/>
        </authorList>
    </citation>
    <scope>NUCLEOTIDE SEQUENCE</scope>
    <source>
        <strain evidence="1">DBVPG 5303</strain>
    </source>
</reference>
<organism evidence="1 2">
    <name type="scientific">Naganishia onofrii</name>
    <dbReference type="NCBI Taxonomy" id="1851511"/>
    <lineage>
        <taxon>Eukaryota</taxon>
        <taxon>Fungi</taxon>
        <taxon>Dikarya</taxon>
        <taxon>Basidiomycota</taxon>
        <taxon>Agaricomycotina</taxon>
        <taxon>Tremellomycetes</taxon>
        <taxon>Filobasidiales</taxon>
        <taxon>Filobasidiaceae</taxon>
        <taxon>Naganishia</taxon>
    </lineage>
</organism>
<name>A0ACC2XU32_9TREE</name>
<evidence type="ECO:0000313" key="1">
    <source>
        <dbReference type="EMBL" id="KAJ9127115.1"/>
    </source>
</evidence>
<evidence type="ECO:0000313" key="2">
    <source>
        <dbReference type="Proteomes" id="UP001234202"/>
    </source>
</evidence>
<protein>
    <submittedName>
        <fullName evidence="1">Uncharacterized protein</fullName>
    </submittedName>
</protein>
<proteinExistence type="predicted"/>
<sequence length="142" mass="15246">MGYWGYEDSGDEGQPDDESDEGGSDIELEKEEDGYETEGPLADLGRAMSQNQGESGEFSFGGPAEFLPSAPGLFIEGVGKVALPLMDDQTAEKIIQVCEQAPFGRGRETLVDVLSSMSALASLNRLRTKSWKAPDPDLARSP</sequence>
<gene>
    <name evidence="1" type="ORF">QFC24_001350</name>
</gene>
<accession>A0ACC2XU32</accession>
<dbReference type="EMBL" id="JASBWV010000003">
    <property type="protein sequence ID" value="KAJ9127115.1"/>
    <property type="molecule type" value="Genomic_DNA"/>
</dbReference>
<dbReference type="Proteomes" id="UP001234202">
    <property type="component" value="Unassembled WGS sequence"/>
</dbReference>